<sequence>MNDLPTNGEELGTSEAVEIVVQHDWDGPECLAVTIARAAAEAWTGDPDDAMTLPPVGTVVDPDALENLFAPARARGRPATDGGQPTTHDDASPSRVRFTYVGYNVSISENGVVVVEDPSSLDDL</sequence>
<evidence type="ECO:0000313" key="4">
    <source>
        <dbReference type="Proteomes" id="UP000243250"/>
    </source>
</evidence>
<organism evidence="3 4">
    <name type="scientific">Halogeometricum limi</name>
    <dbReference type="NCBI Taxonomy" id="555875"/>
    <lineage>
        <taxon>Archaea</taxon>
        <taxon>Methanobacteriati</taxon>
        <taxon>Methanobacteriota</taxon>
        <taxon>Stenosarchaea group</taxon>
        <taxon>Halobacteria</taxon>
        <taxon>Halobacteriales</taxon>
        <taxon>Haloferacaceae</taxon>
        <taxon>Halogeometricum</taxon>
    </lineage>
</organism>
<dbReference type="InterPro" id="IPR040624">
    <property type="entry name" value="HalOD1"/>
</dbReference>
<dbReference type="AlphaFoldDB" id="A0A1I6H914"/>
<name>A0A1I6H914_9EURY</name>
<dbReference type="RefSeq" id="WP_089879862.1">
    <property type="nucleotide sequence ID" value="NZ_FOYS01000003.1"/>
</dbReference>
<proteinExistence type="predicted"/>
<protein>
    <recommendedName>
        <fullName evidence="2">Halobacterial output domain-containing protein</fullName>
    </recommendedName>
</protein>
<evidence type="ECO:0000313" key="3">
    <source>
        <dbReference type="EMBL" id="SFR50804.1"/>
    </source>
</evidence>
<accession>A0A1I6H914</accession>
<gene>
    <name evidence="3" type="ORF">SAMN04488124_1921</name>
</gene>
<reference evidence="4" key="1">
    <citation type="submission" date="2016-10" db="EMBL/GenBank/DDBJ databases">
        <authorList>
            <person name="Varghese N."/>
            <person name="Submissions S."/>
        </authorList>
    </citation>
    <scope>NUCLEOTIDE SEQUENCE [LARGE SCALE GENOMIC DNA]</scope>
    <source>
        <strain evidence="4">CGMCC 1.8711</strain>
    </source>
</reference>
<evidence type="ECO:0000256" key="1">
    <source>
        <dbReference type="SAM" id="MobiDB-lite"/>
    </source>
</evidence>
<dbReference type="Pfam" id="PF18545">
    <property type="entry name" value="HalOD1"/>
    <property type="match status" value="1"/>
</dbReference>
<dbReference type="OrthoDB" id="221929at2157"/>
<keyword evidence="4" id="KW-1185">Reference proteome</keyword>
<dbReference type="Proteomes" id="UP000243250">
    <property type="component" value="Unassembled WGS sequence"/>
</dbReference>
<feature type="region of interest" description="Disordered" evidence="1">
    <location>
        <begin position="72"/>
        <end position="95"/>
    </location>
</feature>
<feature type="domain" description="Halobacterial output" evidence="2">
    <location>
        <begin position="32"/>
        <end position="116"/>
    </location>
</feature>
<dbReference type="STRING" id="555875.SAMN04488124_1921"/>
<evidence type="ECO:0000259" key="2">
    <source>
        <dbReference type="Pfam" id="PF18545"/>
    </source>
</evidence>
<dbReference type="EMBL" id="FOYS01000003">
    <property type="protein sequence ID" value="SFR50804.1"/>
    <property type="molecule type" value="Genomic_DNA"/>
</dbReference>